<dbReference type="OrthoDB" id="196792at2157"/>
<feature type="region of interest" description="Disordered" evidence="1">
    <location>
        <begin position="1"/>
        <end position="23"/>
    </location>
</feature>
<evidence type="ECO:0000313" key="2">
    <source>
        <dbReference type="EMBL" id="RQG99238.1"/>
    </source>
</evidence>
<name>A0A3N6M6M6_NATCH</name>
<dbReference type="AlphaFoldDB" id="A0A3N6M6M6"/>
<evidence type="ECO:0000256" key="1">
    <source>
        <dbReference type="SAM" id="MobiDB-lite"/>
    </source>
</evidence>
<sequence>MTSDDSDRPSAEESLDPNAITERFTDLEVGDTLTVNNHELTYEVVDTDTYAVIAEDPDGHQVTFSQNLQSGGWAINEPVFFVESVDE</sequence>
<protein>
    <submittedName>
        <fullName evidence="2">Transcriptional regulator</fullName>
    </submittedName>
</protein>
<proteinExistence type="predicted"/>
<accession>A0A3N6M6M6</accession>
<comment type="caution">
    <text evidence="2">The sequence shown here is derived from an EMBL/GenBank/DDBJ whole genome shotgun (WGS) entry which is preliminary data.</text>
</comment>
<feature type="compositionally biased region" description="Basic and acidic residues" evidence="1">
    <location>
        <begin position="1"/>
        <end position="11"/>
    </location>
</feature>
<keyword evidence="3" id="KW-1185">Reference proteome</keyword>
<reference evidence="2 3" key="1">
    <citation type="submission" date="2018-10" db="EMBL/GenBank/DDBJ databases">
        <title>Natrarchaeobius chitinivorans gen. nov., sp. nov., and Natrarchaeobius haloalkaliphilus sp. nov., alkaliphilic, chitin-utilizing haloarchaea from hypersaline alkaline lakes.</title>
        <authorList>
            <person name="Sorokin D.Y."/>
            <person name="Elcheninov A.G."/>
            <person name="Kostrikina N.A."/>
            <person name="Bale N.J."/>
            <person name="Sinninghe Damste J.S."/>
            <person name="Khijniak T.V."/>
            <person name="Kublanov I.V."/>
            <person name="Toshchakov S.V."/>
        </authorList>
    </citation>
    <scope>NUCLEOTIDE SEQUENCE [LARGE SCALE GENOMIC DNA]</scope>
    <source>
        <strain evidence="2 3">AArcht7</strain>
    </source>
</reference>
<dbReference type="EMBL" id="REFZ01000010">
    <property type="protein sequence ID" value="RQG99238.1"/>
    <property type="molecule type" value="Genomic_DNA"/>
</dbReference>
<organism evidence="2 3">
    <name type="scientific">Natrarchaeobius chitinivorans</name>
    <dbReference type="NCBI Taxonomy" id="1679083"/>
    <lineage>
        <taxon>Archaea</taxon>
        <taxon>Methanobacteriati</taxon>
        <taxon>Methanobacteriota</taxon>
        <taxon>Stenosarchaea group</taxon>
        <taxon>Halobacteria</taxon>
        <taxon>Halobacteriales</taxon>
        <taxon>Natrialbaceae</taxon>
        <taxon>Natrarchaeobius</taxon>
    </lineage>
</organism>
<gene>
    <name evidence="2" type="ORF">EA472_15360</name>
</gene>
<evidence type="ECO:0000313" key="3">
    <source>
        <dbReference type="Proteomes" id="UP000281431"/>
    </source>
</evidence>
<dbReference type="Proteomes" id="UP000281431">
    <property type="component" value="Unassembled WGS sequence"/>
</dbReference>